<sequence>MHDYFEALYVHSFEQERSVQFAAGNHPVTTRGADGSFSIEGGAALVVSQDGTAGHVAVFIYPYERQTDGRSRPFLWDLFDSPEDLTNERLDRAIRDFAICCRASSVVDATKHPLDPLRLSWVKCRAWQRGVRLKYGLAAPRRNRRSWLRSAMIGIGLAIGGVAWLLNVPSQIATLWGVTVPQLWTRLTTRDTAPAKPAPGPASAPPPSAAPARPNSSSAAAPVLVSQPLPTIPVIRGWYTFCPTDSPAQADRKLLNFLYDVRQAAGSIAFFDVQIDVDCVMGRAPSDNTGNDAIISRTADQNSVNYTFQVTWIPKNEQRVGGPWLSGNRSFAQLVDRFADNGSTITVHDDATGRNAFTRLTVNAEGADDIIYGPYQIKAGGQDAFLTLDLTPPTLDSAQQTAVATLDRQIRQQSDPGTAAAATTMPQTVKLKRQAARSDAR</sequence>
<comment type="caution">
    <text evidence="3">The sequence shown here is derived from an EMBL/GenBank/DDBJ whole genome shotgun (WGS) entry which is preliminary data.</text>
</comment>
<feature type="compositionally biased region" description="Pro residues" evidence="1">
    <location>
        <begin position="196"/>
        <end position="209"/>
    </location>
</feature>
<name>A0AB73FSQ6_9BURK</name>
<dbReference type="AlphaFoldDB" id="A0AB73FSQ6"/>
<reference evidence="3 4" key="1">
    <citation type="submission" date="2015-11" db="EMBL/GenBank/DDBJ databases">
        <title>Expanding the genomic diversity of Burkholderia species for the development of highly accurate diagnostics.</title>
        <authorList>
            <person name="Sahl J."/>
            <person name="Keim P."/>
            <person name="Wagner D."/>
        </authorList>
    </citation>
    <scope>NUCLEOTIDE SEQUENCE [LARGE SCALE GENOMIC DNA]</scope>
    <source>
        <strain evidence="3 4">MSMB2058</strain>
    </source>
</reference>
<evidence type="ECO:0000313" key="4">
    <source>
        <dbReference type="Proteomes" id="UP000061665"/>
    </source>
</evidence>
<keyword evidence="2" id="KW-1133">Transmembrane helix</keyword>
<feature type="region of interest" description="Disordered" evidence="1">
    <location>
        <begin position="411"/>
        <end position="441"/>
    </location>
</feature>
<dbReference type="EMBL" id="LOZE01000138">
    <property type="protein sequence ID" value="KVM19983.1"/>
    <property type="molecule type" value="Genomic_DNA"/>
</dbReference>
<proteinExistence type="predicted"/>
<feature type="transmembrane region" description="Helical" evidence="2">
    <location>
        <begin position="147"/>
        <end position="166"/>
    </location>
</feature>
<evidence type="ECO:0000313" key="3">
    <source>
        <dbReference type="EMBL" id="KVM19983.1"/>
    </source>
</evidence>
<keyword evidence="2" id="KW-0472">Membrane</keyword>
<dbReference type="Proteomes" id="UP000061665">
    <property type="component" value="Unassembled WGS sequence"/>
</dbReference>
<accession>A0AB73FSQ6</accession>
<evidence type="ECO:0000256" key="1">
    <source>
        <dbReference type="SAM" id="MobiDB-lite"/>
    </source>
</evidence>
<protein>
    <submittedName>
        <fullName evidence="3">Uncharacterized protein</fullName>
    </submittedName>
</protein>
<gene>
    <name evidence="3" type="ORF">WJ53_23005</name>
</gene>
<evidence type="ECO:0000256" key="2">
    <source>
        <dbReference type="SAM" id="Phobius"/>
    </source>
</evidence>
<feature type="region of interest" description="Disordered" evidence="1">
    <location>
        <begin position="191"/>
        <end position="217"/>
    </location>
</feature>
<organism evidence="3 4">
    <name type="scientific">Burkholderia ubonensis</name>
    <dbReference type="NCBI Taxonomy" id="101571"/>
    <lineage>
        <taxon>Bacteria</taxon>
        <taxon>Pseudomonadati</taxon>
        <taxon>Pseudomonadota</taxon>
        <taxon>Betaproteobacteria</taxon>
        <taxon>Burkholderiales</taxon>
        <taxon>Burkholderiaceae</taxon>
        <taxon>Burkholderia</taxon>
        <taxon>Burkholderia cepacia complex</taxon>
    </lineage>
</organism>
<keyword evidence="2" id="KW-0812">Transmembrane</keyword>